<dbReference type="InterPro" id="IPR035906">
    <property type="entry name" value="MetI-like_sf"/>
</dbReference>
<protein>
    <submittedName>
        <fullName evidence="10">Carbohydrate ABC transporter membrane protein 1 (CUT1 family)</fullName>
    </submittedName>
    <submittedName>
        <fullName evidence="9">Sugar ABC transporter permease</fullName>
    </submittedName>
</protein>
<comment type="subcellular location">
    <subcellularLocation>
        <location evidence="1 7">Cell membrane</location>
        <topology evidence="1 7">Multi-pass membrane protein</topology>
    </subcellularLocation>
</comment>
<dbReference type="PANTHER" id="PTHR30193">
    <property type="entry name" value="ABC TRANSPORTER PERMEASE PROTEIN"/>
    <property type="match status" value="1"/>
</dbReference>
<proteinExistence type="inferred from homology"/>
<reference evidence="9 12" key="2">
    <citation type="submission" date="2020-04" db="EMBL/GenBank/DDBJ databases">
        <authorList>
            <person name="Hitch T.C.A."/>
            <person name="Wylensek D."/>
            <person name="Clavel T."/>
        </authorList>
    </citation>
    <scope>NUCLEOTIDE SEQUENCE [LARGE SCALE GENOMIC DNA]</scope>
    <source>
        <strain evidence="9 12">COR2-253-APC-1A</strain>
    </source>
</reference>
<comment type="similarity">
    <text evidence="7">Belongs to the binding-protein-dependent transport system permease family.</text>
</comment>
<name>A0A2U1B7L3_9BACT</name>
<feature type="transmembrane region" description="Helical" evidence="7">
    <location>
        <begin position="114"/>
        <end position="132"/>
    </location>
</feature>
<dbReference type="InterPro" id="IPR051393">
    <property type="entry name" value="ABC_transporter_permease"/>
</dbReference>
<feature type="transmembrane region" description="Helical" evidence="7">
    <location>
        <begin position="399"/>
        <end position="418"/>
    </location>
</feature>
<evidence type="ECO:0000256" key="3">
    <source>
        <dbReference type="ARBA" id="ARBA00022475"/>
    </source>
</evidence>
<sequence>MAFNKKDAKDCAVGIGFLLPNILGFMAFTVIPLVMSIYMAFTDWNLEMHNYFRFEPIRFVGFDNFIKLFTDPDFGQYFGNTFFLMIGIPFGVAGSLVAALLLNWDFNGSGKRRIWTTMLITAVMIASAGILVCLGMGATAMTLLMVSLIGGVLVIGSLGGKTVYRTLFYFPYFTAGVATYILWKKLYNPLTGPINNALRPILEALNPVAILIAPACTAIGIILLVFVGLFFLSMVRRKLRLWRDGECGTLSAWLGIALLSLPLIFSWSWCSPSWKSMVEYNAACAVETARPEVLVNVSTTNPNPVWLLVMAIAFLATGWGFAAYRLSRGRKYNCIPDRAIGDSAIVDGSTMVGLMAMVGIACVFWVLPQMVLQTNGQPTPDGLTPPQWLADYYWAKPSLLLMGFWGAIGSNNMLLYLAGLSGVPQELYEAADIDGASPWQRFWNITWPQLSNVTFFIMIMAVIGGLQGGFDMARVMTQGGPAGSTTTLAYYIYTQGFGTGRLGYASAVSWLLFLLVFVVTMFNWKFGNRYTNE</sequence>
<dbReference type="Proteomes" id="UP000245959">
    <property type="component" value="Unassembled WGS sequence"/>
</dbReference>
<gene>
    <name evidence="10" type="ORF">C8D82_106136</name>
    <name evidence="9" type="ORF">HF882_06035</name>
</gene>
<dbReference type="AlphaFoldDB" id="A0A2U1B7L3"/>
<dbReference type="Proteomes" id="UP000576225">
    <property type="component" value="Unassembled WGS sequence"/>
</dbReference>
<keyword evidence="6 7" id="KW-0472">Membrane</keyword>
<feature type="transmembrane region" description="Helical" evidence="7">
    <location>
        <begin position="247"/>
        <end position="269"/>
    </location>
</feature>
<keyword evidence="3" id="KW-1003">Cell membrane</keyword>
<evidence type="ECO:0000313" key="12">
    <source>
        <dbReference type="Proteomes" id="UP000576225"/>
    </source>
</evidence>
<dbReference type="GO" id="GO:0005886">
    <property type="term" value="C:plasma membrane"/>
    <property type="evidence" value="ECO:0007669"/>
    <property type="project" value="UniProtKB-SubCell"/>
</dbReference>
<feature type="transmembrane region" description="Helical" evidence="7">
    <location>
        <begin position="450"/>
        <end position="470"/>
    </location>
</feature>
<organism evidence="10 11">
    <name type="scientific">Victivallis vadensis</name>
    <dbReference type="NCBI Taxonomy" id="172901"/>
    <lineage>
        <taxon>Bacteria</taxon>
        <taxon>Pseudomonadati</taxon>
        <taxon>Lentisphaerota</taxon>
        <taxon>Lentisphaeria</taxon>
        <taxon>Victivallales</taxon>
        <taxon>Victivallaceae</taxon>
        <taxon>Victivallis</taxon>
    </lineage>
</organism>
<feature type="transmembrane region" description="Helical" evidence="7">
    <location>
        <begin position="305"/>
        <end position="324"/>
    </location>
</feature>
<comment type="caution">
    <text evidence="10">The sequence shown here is derived from an EMBL/GenBank/DDBJ whole genome shotgun (WGS) entry which is preliminary data.</text>
</comment>
<keyword evidence="2 7" id="KW-0813">Transport</keyword>
<feature type="transmembrane region" description="Helical" evidence="7">
    <location>
        <begin position="502"/>
        <end position="524"/>
    </location>
</feature>
<evidence type="ECO:0000256" key="2">
    <source>
        <dbReference type="ARBA" id="ARBA00022448"/>
    </source>
</evidence>
<dbReference type="EMBL" id="JABAEW010000008">
    <property type="protein sequence ID" value="NMD86140.1"/>
    <property type="molecule type" value="Genomic_DNA"/>
</dbReference>
<dbReference type="EMBL" id="QEKH01000006">
    <property type="protein sequence ID" value="PVY44618.1"/>
    <property type="molecule type" value="Genomic_DNA"/>
</dbReference>
<evidence type="ECO:0000313" key="9">
    <source>
        <dbReference type="EMBL" id="NMD86140.1"/>
    </source>
</evidence>
<feature type="transmembrane region" description="Helical" evidence="7">
    <location>
        <begin position="138"/>
        <end position="159"/>
    </location>
</feature>
<evidence type="ECO:0000256" key="1">
    <source>
        <dbReference type="ARBA" id="ARBA00004651"/>
    </source>
</evidence>
<feature type="domain" description="ABC transmembrane type-1" evidence="8">
    <location>
        <begin position="119"/>
        <end position="523"/>
    </location>
</feature>
<keyword evidence="11" id="KW-1185">Reference proteome</keyword>
<dbReference type="InterPro" id="IPR000515">
    <property type="entry name" value="MetI-like"/>
</dbReference>
<dbReference type="GO" id="GO:0055085">
    <property type="term" value="P:transmembrane transport"/>
    <property type="evidence" value="ECO:0007669"/>
    <property type="project" value="InterPro"/>
</dbReference>
<evidence type="ECO:0000313" key="10">
    <source>
        <dbReference type="EMBL" id="PVY44618.1"/>
    </source>
</evidence>
<dbReference type="PANTHER" id="PTHR30193:SF37">
    <property type="entry name" value="INNER MEMBRANE ABC TRANSPORTER PERMEASE PROTEIN YCJO"/>
    <property type="match status" value="1"/>
</dbReference>
<dbReference type="SUPFAM" id="SSF161098">
    <property type="entry name" value="MetI-like"/>
    <property type="match status" value="3"/>
</dbReference>
<feature type="transmembrane region" description="Helical" evidence="7">
    <location>
        <begin position="82"/>
        <end position="102"/>
    </location>
</feature>
<evidence type="ECO:0000256" key="6">
    <source>
        <dbReference type="ARBA" id="ARBA00023136"/>
    </source>
</evidence>
<feature type="transmembrane region" description="Helical" evidence="7">
    <location>
        <begin position="166"/>
        <end position="183"/>
    </location>
</feature>
<dbReference type="RefSeq" id="WP_116883248.1">
    <property type="nucleotide sequence ID" value="NZ_CABMMC010000016.1"/>
</dbReference>
<dbReference type="GeneID" id="78294567"/>
<feature type="transmembrane region" description="Helical" evidence="7">
    <location>
        <begin position="12"/>
        <end position="41"/>
    </location>
</feature>
<evidence type="ECO:0000256" key="7">
    <source>
        <dbReference type="RuleBase" id="RU363032"/>
    </source>
</evidence>
<evidence type="ECO:0000313" key="11">
    <source>
        <dbReference type="Proteomes" id="UP000245959"/>
    </source>
</evidence>
<evidence type="ECO:0000256" key="5">
    <source>
        <dbReference type="ARBA" id="ARBA00022989"/>
    </source>
</evidence>
<accession>A0A2U1B7L3</accession>
<reference evidence="10 11" key="1">
    <citation type="submission" date="2018-04" db="EMBL/GenBank/DDBJ databases">
        <title>Genomic Encyclopedia of Type Strains, Phase IV (KMG-IV): sequencing the most valuable type-strain genomes for metagenomic binning, comparative biology and taxonomic classification.</title>
        <authorList>
            <person name="Goeker M."/>
        </authorList>
    </citation>
    <scope>NUCLEOTIDE SEQUENCE [LARGE SCALE GENOMIC DNA]</scope>
    <source>
        <strain evidence="10 11">DSM 14823</strain>
    </source>
</reference>
<dbReference type="Gene3D" id="1.10.3720.10">
    <property type="entry name" value="MetI-like"/>
    <property type="match status" value="3"/>
</dbReference>
<dbReference type="PROSITE" id="PS50928">
    <property type="entry name" value="ABC_TM1"/>
    <property type="match status" value="1"/>
</dbReference>
<evidence type="ECO:0000256" key="4">
    <source>
        <dbReference type="ARBA" id="ARBA00022692"/>
    </source>
</evidence>
<keyword evidence="5 7" id="KW-1133">Transmembrane helix</keyword>
<feature type="transmembrane region" description="Helical" evidence="7">
    <location>
        <begin position="208"/>
        <end position="235"/>
    </location>
</feature>
<feature type="transmembrane region" description="Helical" evidence="7">
    <location>
        <begin position="345"/>
        <end position="367"/>
    </location>
</feature>
<evidence type="ECO:0000259" key="8">
    <source>
        <dbReference type="PROSITE" id="PS50928"/>
    </source>
</evidence>
<keyword evidence="4 7" id="KW-0812">Transmembrane</keyword>
<dbReference type="CDD" id="cd06261">
    <property type="entry name" value="TM_PBP2"/>
    <property type="match status" value="1"/>
</dbReference>
<dbReference type="OrthoDB" id="9761387at2"/>
<dbReference type="Pfam" id="PF00528">
    <property type="entry name" value="BPD_transp_1"/>
    <property type="match status" value="1"/>
</dbReference>